<keyword evidence="3" id="KW-1185">Reference proteome</keyword>
<dbReference type="InterPro" id="IPR046465">
    <property type="entry name" value="BORCS6_C"/>
</dbReference>
<name>A0ABY6KZB9_9ARAC</name>
<sequence>MQLLCIPGEEPLLRSINRIGSTTQWQADLAPKEMAASDLRNRRHVQPLLTWSKNAAHPVSLDQEPLQRWMEHGAAAATGQQQPTQRRPDSLILTEEESTEWVHREQQTSASSGDDVAIASQLSADSSLADGCIMVDGDMLAFVADDLQEKIRMSSPPPPPAAVVATPPITLHSAPQVLADITLQAHGLATCIDSLMNKLTESLHSISSITLESLQTFESATCKSCDSIDANIKLMYQVVAKCEELSHSMKPLYKVSDDIKEIKRLLDIFENYVDYKT</sequence>
<dbReference type="InterPro" id="IPR019314">
    <property type="entry name" value="BORCS6"/>
</dbReference>
<dbReference type="EMBL" id="CP092873">
    <property type="protein sequence ID" value="UYV74234.1"/>
    <property type="molecule type" value="Genomic_DNA"/>
</dbReference>
<protein>
    <submittedName>
        <fullName evidence="2">C17orf59</fullName>
    </submittedName>
</protein>
<dbReference type="PANTHER" id="PTHR13440">
    <property type="entry name" value="BLOC-1 RELATED COMPLEX SUBUNIT 6"/>
    <property type="match status" value="1"/>
</dbReference>
<evidence type="ECO:0000259" key="1">
    <source>
        <dbReference type="Pfam" id="PF10157"/>
    </source>
</evidence>
<feature type="domain" description="BLOC-1-related complex subunit 6 C-terminal helix" evidence="1">
    <location>
        <begin position="173"/>
        <end position="270"/>
    </location>
</feature>
<dbReference type="Proteomes" id="UP001235939">
    <property type="component" value="Chromosome 11"/>
</dbReference>
<dbReference type="PANTHER" id="PTHR13440:SF7">
    <property type="entry name" value="BLOC-1 RELATED COMPLEX SUBUNIT 6"/>
    <property type="match status" value="1"/>
</dbReference>
<dbReference type="Pfam" id="PF10157">
    <property type="entry name" value="BORCS6"/>
    <property type="match status" value="1"/>
</dbReference>
<proteinExistence type="predicted"/>
<gene>
    <name evidence="2" type="ORF">LAZ67_11002562</name>
</gene>
<accession>A0ABY6KZB9</accession>
<organism evidence="2 3">
    <name type="scientific">Cordylochernes scorpioides</name>
    <dbReference type="NCBI Taxonomy" id="51811"/>
    <lineage>
        <taxon>Eukaryota</taxon>
        <taxon>Metazoa</taxon>
        <taxon>Ecdysozoa</taxon>
        <taxon>Arthropoda</taxon>
        <taxon>Chelicerata</taxon>
        <taxon>Arachnida</taxon>
        <taxon>Pseudoscorpiones</taxon>
        <taxon>Cheliferoidea</taxon>
        <taxon>Chernetidae</taxon>
        <taxon>Cordylochernes</taxon>
    </lineage>
</organism>
<reference evidence="2 3" key="1">
    <citation type="submission" date="2022-01" db="EMBL/GenBank/DDBJ databases">
        <title>A chromosomal length assembly of Cordylochernes scorpioides.</title>
        <authorList>
            <person name="Zeh D."/>
            <person name="Zeh J."/>
        </authorList>
    </citation>
    <scope>NUCLEOTIDE SEQUENCE [LARGE SCALE GENOMIC DNA]</scope>
    <source>
        <strain evidence="2">IN4F17</strain>
        <tissue evidence="2">Whole Body</tissue>
    </source>
</reference>
<evidence type="ECO:0000313" key="2">
    <source>
        <dbReference type="EMBL" id="UYV74234.1"/>
    </source>
</evidence>
<evidence type="ECO:0000313" key="3">
    <source>
        <dbReference type="Proteomes" id="UP001235939"/>
    </source>
</evidence>